<organism evidence="3 4">
    <name type="scientific">Pseudacidovorax intermedius</name>
    <dbReference type="NCBI Taxonomy" id="433924"/>
    <lineage>
        <taxon>Bacteria</taxon>
        <taxon>Pseudomonadati</taxon>
        <taxon>Pseudomonadota</taxon>
        <taxon>Betaproteobacteria</taxon>
        <taxon>Burkholderiales</taxon>
        <taxon>Comamonadaceae</taxon>
        <taxon>Pseudacidovorax</taxon>
    </lineage>
</organism>
<dbReference type="Gene3D" id="1.20.1600.10">
    <property type="entry name" value="Outer membrane efflux proteins (OEP)"/>
    <property type="match status" value="1"/>
</dbReference>
<dbReference type="PROSITE" id="PS51257">
    <property type="entry name" value="PROKAR_LIPOPROTEIN"/>
    <property type="match status" value="1"/>
</dbReference>
<reference evidence="3 4" key="1">
    <citation type="submission" date="2018-07" db="EMBL/GenBank/DDBJ databases">
        <title>Genomic Encyclopedia of Type Strains, Phase IV (KMG-IV): sequencing the most valuable type-strain genomes for metagenomic binning, comparative biology and taxonomic classification.</title>
        <authorList>
            <person name="Goeker M."/>
        </authorList>
    </citation>
    <scope>NUCLEOTIDE SEQUENCE [LARGE SCALE GENOMIC DNA]</scope>
    <source>
        <strain evidence="3 4">DSM 21352</strain>
    </source>
</reference>
<evidence type="ECO:0000313" key="3">
    <source>
        <dbReference type="EMBL" id="RDI22759.1"/>
    </source>
</evidence>
<name>A0A370FCT4_9BURK</name>
<dbReference type="Proteomes" id="UP000255265">
    <property type="component" value="Unassembled WGS sequence"/>
</dbReference>
<comment type="similarity">
    <text evidence="1 2">Belongs to the outer membrane factor (OMF) (TC 1.B.17) family.</text>
</comment>
<keyword evidence="2" id="KW-0564">Palmitate</keyword>
<protein>
    <submittedName>
        <fullName evidence="3">Multidrug efflux system outer membrane protein</fullName>
    </submittedName>
</protein>
<evidence type="ECO:0000313" key="4">
    <source>
        <dbReference type="Proteomes" id="UP000255265"/>
    </source>
</evidence>
<evidence type="ECO:0000256" key="2">
    <source>
        <dbReference type="RuleBase" id="RU362097"/>
    </source>
</evidence>
<dbReference type="Pfam" id="PF02321">
    <property type="entry name" value="OEP"/>
    <property type="match status" value="2"/>
</dbReference>
<keyword evidence="4" id="KW-1185">Reference proteome</keyword>
<sequence>MPRPIAPLLLVALIAAGCAPMIPPLALPASPVPARFQDAAPVAAVPAAAADLDWSQAFPDAELQTLTAQALAHNRDLRTAALRVQEARAAWGIQQAALLPSVGLASDASRSRVPADLNVTGRSIISSQYQVGLGLSAWELDLWGRLRSLDEAALQAWLASDEARRGLTLSLVTQVAQGWLALRETDERLALAREAIASRNESLRIFSRRFDVGASSRLELEQVRVLATQARALGAQLEQQRAQQVNALALLTGVPVDLPPRNQPLADAMVADVAPGLPSGMLAARPDIAAAEHRLRQANANIGAARAAFFPQLTLTTSLGTASAALDGLFEPGSRAWTFAPSLSLPLFTAGRLRANLQLSEVRRDIAVADYEKTIQGAFREVADALAARQWLADQLGIQKEALAAQAERARLARLRYDAGSAAFLEVLDAQRDLLSAQQQRVQTQRALLAARVSLYAALGGGARTVAATPIATSSSPSSSQP</sequence>
<gene>
    <name evidence="3" type="ORF">DFR41_107162</name>
</gene>
<dbReference type="GO" id="GO:0005886">
    <property type="term" value="C:plasma membrane"/>
    <property type="evidence" value="ECO:0007669"/>
    <property type="project" value="UniProtKB-SubCell"/>
</dbReference>
<dbReference type="SUPFAM" id="SSF56954">
    <property type="entry name" value="Outer membrane efflux proteins (OEP)"/>
    <property type="match status" value="1"/>
</dbReference>
<dbReference type="PANTHER" id="PTHR30203">
    <property type="entry name" value="OUTER MEMBRANE CATION EFFLUX PROTEIN"/>
    <property type="match status" value="1"/>
</dbReference>
<dbReference type="NCBIfam" id="TIGR01845">
    <property type="entry name" value="outer_NodT"/>
    <property type="match status" value="1"/>
</dbReference>
<keyword evidence="2" id="KW-0449">Lipoprotein</keyword>
<dbReference type="PANTHER" id="PTHR30203:SF33">
    <property type="entry name" value="BLR4455 PROTEIN"/>
    <property type="match status" value="1"/>
</dbReference>
<dbReference type="InterPro" id="IPR010131">
    <property type="entry name" value="MdtP/NodT-like"/>
</dbReference>
<dbReference type="OrthoDB" id="9770517at2"/>
<dbReference type="InterPro" id="IPR003423">
    <property type="entry name" value="OMP_efflux"/>
</dbReference>
<keyword evidence="2" id="KW-0472">Membrane</keyword>
<dbReference type="AlphaFoldDB" id="A0A370FCT4"/>
<dbReference type="GO" id="GO:0015562">
    <property type="term" value="F:efflux transmembrane transporter activity"/>
    <property type="evidence" value="ECO:0007669"/>
    <property type="project" value="InterPro"/>
</dbReference>
<keyword evidence="2" id="KW-1134">Transmembrane beta strand</keyword>
<dbReference type="Gene3D" id="2.20.200.10">
    <property type="entry name" value="Outer membrane efflux proteins (OEP)"/>
    <property type="match status" value="1"/>
</dbReference>
<evidence type="ECO:0000256" key="1">
    <source>
        <dbReference type="ARBA" id="ARBA00007613"/>
    </source>
</evidence>
<comment type="caution">
    <text evidence="3">The sequence shown here is derived from an EMBL/GenBank/DDBJ whole genome shotgun (WGS) entry which is preliminary data.</text>
</comment>
<proteinExistence type="inferred from homology"/>
<dbReference type="EMBL" id="QQAV01000007">
    <property type="protein sequence ID" value="RDI22759.1"/>
    <property type="molecule type" value="Genomic_DNA"/>
</dbReference>
<keyword evidence="2" id="KW-0812">Transmembrane</keyword>
<comment type="subcellular location">
    <subcellularLocation>
        <location evidence="2">Cell membrane</location>
        <topology evidence="2">Lipid-anchor</topology>
    </subcellularLocation>
</comment>
<accession>A0A370FCT4</accession>